<dbReference type="GO" id="GO:0000792">
    <property type="term" value="C:heterochromatin"/>
    <property type="evidence" value="ECO:0007669"/>
    <property type="project" value="InterPro"/>
</dbReference>
<keyword evidence="4" id="KW-1185">Reference proteome</keyword>
<name>A0A9W9Z2Y9_9CNID</name>
<dbReference type="OrthoDB" id="5981282at2759"/>
<protein>
    <submittedName>
        <fullName evidence="3">BEN domain-containing protein 3</fullName>
    </submittedName>
</protein>
<evidence type="ECO:0000256" key="1">
    <source>
        <dbReference type="SAM" id="MobiDB-lite"/>
    </source>
</evidence>
<feature type="region of interest" description="Disordered" evidence="1">
    <location>
        <begin position="198"/>
        <end position="218"/>
    </location>
</feature>
<dbReference type="InterPro" id="IPR018379">
    <property type="entry name" value="BEN_domain"/>
</dbReference>
<evidence type="ECO:0000313" key="4">
    <source>
        <dbReference type="Proteomes" id="UP001163046"/>
    </source>
</evidence>
<dbReference type="Proteomes" id="UP001163046">
    <property type="component" value="Unassembled WGS sequence"/>
</dbReference>
<dbReference type="SMART" id="SM01025">
    <property type="entry name" value="BEN"/>
    <property type="match status" value="1"/>
</dbReference>
<dbReference type="AlphaFoldDB" id="A0A9W9Z2Y9"/>
<dbReference type="EMBL" id="MU826829">
    <property type="protein sequence ID" value="KAJ7374060.1"/>
    <property type="molecule type" value="Genomic_DNA"/>
</dbReference>
<dbReference type="GO" id="GO:0003677">
    <property type="term" value="F:DNA binding"/>
    <property type="evidence" value="ECO:0007669"/>
    <property type="project" value="InterPro"/>
</dbReference>
<feature type="compositionally biased region" description="Basic and acidic residues" evidence="1">
    <location>
        <begin position="84"/>
        <end position="101"/>
    </location>
</feature>
<feature type="compositionally biased region" description="Basic and acidic residues" evidence="1">
    <location>
        <begin position="201"/>
        <end position="217"/>
    </location>
</feature>
<dbReference type="PANTHER" id="PTHR28665:SF1">
    <property type="entry name" value="BEN DOMAIN-CONTAINING PROTEIN 3"/>
    <property type="match status" value="1"/>
</dbReference>
<feature type="domain" description="BEN" evidence="2">
    <location>
        <begin position="211"/>
        <end position="309"/>
    </location>
</feature>
<comment type="caution">
    <text evidence="3">The sequence shown here is derived from an EMBL/GenBank/DDBJ whole genome shotgun (WGS) entry which is preliminary data.</text>
</comment>
<dbReference type="GO" id="GO:0000183">
    <property type="term" value="P:rDNA heterochromatin formation"/>
    <property type="evidence" value="ECO:0007669"/>
    <property type="project" value="InterPro"/>
</dbReference>
<dbReference type="PROSITE" id="PS51457">
    <property type="entry name" value="BEN"/>
    <property type="match status" value="1"/>
</dbReference>
<evidence type="ECO:0000259" key="2">
    <source>
        <dbReference type="PROSITE" id="PS51457"/>
    </source>
</evidence>
<proteinExistence type="predicted"/>
<feature type="compositionally biased region" description="Polar residues" evidence="1">
    <location>
        <begin position="63"/>
        <end position="79"/>
    </location>
</feature>
<organism evidence="3 4">
    <name type="scientific">Desmophyllum pertusum</name>
    <dbReference type="NCBI Taxonomy" id="174260"/>
    <lineage>
        <taxon>Eukaryota</taxon>
        <taxon>Metazoa</taxon>
        <taxon>Cnidaria</taxon>
        <taxon>Anthozoa</taxon>
        <taxon>Hexacorallia</taxon>
        <taxon>Scleractinia</taxon>
        <taxon>Caryophylliina</taxon>
        <taxon>Caryophylliidae</taxon>
        <taxon>Desmophyllum</taxon>
    </lineage>
</organism>
<dbReference type="PANTHER" id="PTHR28665">
    <property type="entry name" value="BEN DOMAIN-CONTAINING PROTEIN 3"/>
    <property type="match status" value="1"/>
</dbReference>
<sequence length="344" mass="37472">MSCGKVQPDTANLSLKFFHTMDLGPDVNGCLTTLLWKVEKLLENQERVLKNQEKLLKLVGRQQGVSSPRRSVSGEQSLVNGVRTVDHEHSGPEKRNNKHTGELRLSASLLEAVAHVKSKTLCDTSDTAAPVPSNVDDKALKTASRTMAGNSSNATESNGSASQNNSVSVNESAAHQNTLFVSPAITALNAGCVNCDSSSGDAEHQDEHPSDSDETKELLSWAERVQKTSCSVGNFSVNLVKVLFTKDEILNRNCSGTRGKIALDSGKLDLVKFCAFKLYSIPQADQELVWKHKCVVSIDEFLRRGNRSRVQSKTKDAPLDLSIGDCQSDDVKVTRESIDETCEK</sequence>
<accession>A0A9W9Z2Y9</accession>
<reference evidence="3" key="1">
    <citation type="submission" date="2023-01" db="EMBL/GenBank/DDBJ databases">
        <title>Genome assembly of the deep-sea coral Lophelia pertusa.</title>
        <authorList>
            <person name="Herrera S."/>
            <person name="Cordes E."/>
        </authorList>
    </citation>
    <scope>NUCLEOTIDE SEQUENCE</scope>
    <source>
        <strain evidence="3">USNM1676648</strain>
        <tissue evidence="3">Polyp</tissue>
    </source>
</reference>
<gene>
    <name evidence="3" type="primary">BEND3_1</name>
    <name evidence="3" type="ORF">OS493_009391</name>
</gene>
<feature type="region of interest" description="Disordered" evidence="1">
    <location>
        <begin position="61"/>
        <end position="101"/>
    </location>
</feature>
<feature type="region of interest" description="Disordered" evidence="1">
    <location>
        <begin position="146"/>
        <end position="170"/>
    </location>
</feature>
<dbReference type="Pfam" id="PF10523">
    <property type="entry name" value="BEN"/>
    <property type="match status" value="1"/>
</dbReference>
<evidence type="ECO:0000313" key="3">
    <source>
        <dbReference type="EMBL" id="KAJ7374060.1"/>
    </source>
</evidence>
<dbReference type="InterPro" id="IPR033583">
    <property type="entry name" value="BEND3"/>
</dbReference>